<gene>
    <name evidence="1" type="ORF">ABJ99_3310</name>
</gene>
<dbReference type="Proteomes" id="UP000037891">
    <property type="component" value="Unassembled WGS sequence"/>
</dbReference>
<comment type="caution">
    <text evidence="1">The sequence shown here is derived from an EMBL/GenBank/DDBJ whole genome shotgun (WGS) entry which is preliminary data.</text>
</comment>
<accession>A0A0N1JNK8</accession>
<reference evidence="1 2" key="1">
    <citation type="submission" date="2015-07" db="EMBL/GenBank/DDBJ databases">
        <authorList>
            <person name="Noorani M."/>
        </authorList>
    </citation>
    <scope>NUCLEOTIDE SEQUENCE [LARGE SCALE GENOMIC DNA]</scope>
    <source>
        <strain evidence="1 2">0788_9</strain>
    </source>
</reference>
<protein>
    <submittedName>
        <fullName evidence="1">Uncharacterized protein</fullName>
    </submittedName>
</protein>
<reference evidence="1 2" key="2">
    <citation type="submission" date="2015-10" db="EMBL/GenBank/DDBJ databases">
        <title>Comparative genomics and high-throughput reverse genetic screens identify a new phytobacterial MAMP and an Arabidopsis receptor required for immune elicitation.</title>
        <authorList>
            <person name="Mott G.A."/>
            <person name="Thakur S."/>
            <person name="Wang P.W."/>
            <person name="Desveaux D."/>
            <person name="Guttman D.S."/>
        </authorList>
    </citation>
    <scope>NUCLEOTIDE SEQUENCE [LARGE SCALE GENOMIC DNA]</scope>
    <source>
        <strain evidence="1 2">0788_9</strain>
    </source>
</reference>
<organism evidence="1 2">
    <name type="scientific">Pseudomonas syringae pv. cilantro</name>
    <dbReference type="NCBI Taxonomy" id="81035"/>
    <lineage>
        <taxon>Bacteria</taxon>
        <taxon>Pseudomonadati</taxon>
        <taxon>Pseudomonadota</taxon>
        <taxon>Gammaproteobacteria</taxon>
        <taxon>Pseudomonadales</taxon>
        <taxon>Pseudomonadaceae</taxon>
        <taxon>Pseudomonas</taxon>
        <taxon>Pseudomonas syringae</taxon>
    </lineage>
</organism>
<dbReference type="EMBL" id="LGLN01000065">
    <property type="protein sequence ID" value="KPC28153.1"/>
    <property type="molecule type" value="Genomic_DNA"/>
</dbReference>
<proteinExistence type="predicted"/>
<name>A0A0N1JNK8_PSESX</name>
<evidence type="ECO:0000313" key="1">
    <source>
        <dbReference type="EMBL" id="KPC28153.1"/>
    </source>
</evidence>
<dbReference type="AlphaFoldDB" id="A0A0N1JNK8"/>
<sequence>MKDIDFFAAPGVLRQPEPGLGQLARAFGRKGAVQVGTDHRKQLGGLQHIELQSVDDLTQQCSGFDQLDFDGGLGNRQGLVVDLRDALDADFLRLYLDHCVGLIHRRGEHRIAQPEQKKQADGAQDQCFVIEQQPQDSGQIDPRVLVVIQGRMVHDGHLSGHS</sequence>
<evidence type="ECO:0000313" key="2">
    <source>
        <dbReference type="Proteomes" id="UP000037891"/>
    </source>
</evidence>